<dbReference type="PROSITE" id="PS50888">
    <property type="entry name" value="BHLH"/>
    <property type="match status" value="1"/>
</dbReference>
<dbReference type="InterPro" id="IPR035965">
    <property type="entry name" value="PAS-like_dom_sf"/>
</dbReference>
<evidence type="ECO:0000259" key="3">
    <source>
        <dbReference type="PROSITE" id="PS50888"/>
    </source>
</evidence>
<dbReference type="NCBIfam" id="TIGR00229">
    <property type="entry name" value="sensory_box"/>
    <property type="match status" value="1"/>
</dbReference>
<keyword evidence="1" id="KW-0175">Coiled coil</keyword>
<dbReference type="InterPro" id="IPR036638">
    <property type="entry name" value="HLH_DNA-bd_sf"/>
</dbReference>
<dbReference type="CDD" id="cd11441">
    <property type="entry name" value="bHLH-PAS_CLOCK_like"/>
    <property type="match status" value="1"/>
</dbReference>
<feature type="domain" description="BHLH" evidence="3">
    <location>
        <begin position="7"/>
        <end position="57"/>
    </location>
</feature>
<dbReference type="Pfam" id="PF02953">
    <property type="entry name" value="zf-Tim10_DDP"/>
    <property type="match status" value="1"/>
</dbReference>
<evidence type="ECO:0000313" key="5">
    <source>
        <dbReference type="WBParaSite" id="TMUE_2000006212.1"/>
    </source>
</evidence>
<dbReference type="Pfam" id="PF00010">
    <property type="entry name" value="HLH"/>
    <property type="match status" value="1"/>
</dbReference>
<evidence type="ECO:0000256" key="1">
    <source>
        <dbReference type="SAM" id="Coils"/>
    </source>
</evidence>
<keyword evidence="4" id="KW-1185">Reference proteome</keyword>
<feature type="domain" description="PAS" evidence="2">
    <location>
        <begin position="227"/>
        <end position="280"/>
    </location>
</feature>
<dbReference type="SUPFAM" id="SSF144122">
    <property type="entry name" value="Tim10-like"/>
    <property type="match status" value="1"/>
</dbReference>
<dbReference type="InterPro" id="IPR011598">
    <property type="entry name" value="bHLH_dom"/>
</dbReference>
<dbReference type="STRING" id="70415.A0A5S6QH84"/>
<dbReference type="InterPro" id="IPR035427">
    <property type="entry name" value="Tim10-like_dom_sf"/>
</dbReference>
<accession>A0A5S6QH84</accession>
<dbReference type="Proteomes" id="UP000046395">
    <property type="component" value="Unassembled WGS sequence"/>
</dbReference>
<feature type="coiled-coil region" evidence="1">
    <location>
        <begin position="389"/>
        <end position="423"/>
    </location>
</feature>
<proteinExistence type="predicted"/>
<name>A0A5S6QH84_TRIMR</name>
<sequence>MQEISETKRHSRNLSEKRRRDTFNVIITELAAIVACEGRKLDKSNVLRQTIAFLQKHRERPGNSSPSGLTYGGLQETPTRLEWLLLLQRTLGVFLLVISDTGRILFVSDNSLESLKKGSCEGRRVGEFIDEASASTLGAYWKRRDWSADDFSKVFSFYWHFRGARSDEAMKLTGVKVCGKFVPNNDIHQTTRKAETGCAFCCVCVPLLSCPFNEAPLPRSDRQFTCVYNMEWKFLAVDENFIAITGWHPYEVVGRSGYEFYHPDDLSAIALDHEKLIDSKSVNMKPHRIQTKAGAWLKVESTCTIPHVADHALCMFWVQGYNEACGQSSQATSRCQSEADCGSTEKETVLVLKPQPGVSIEHSPFPVLENSVNSQSPHGQASEGIELSAEEERLLCEQLMQRQANLQEQIVQYQTELRLLQHRLYMSLNLRCCRPNGAYINEVSHKRAAMSSNNEEQVDPGLQKFLEAEVQRQQFQSFVNSLSSTCWDLCVADRLGPRLDAKSQNCIANCVNRMIDGSTYIVQRLQQNSEKNTGGSFN</sequence>
<dbReference type="SUPFAM" id="SSF47459">
    <property type="entry name" value="HLH, helix-loop-helix DNA-binding domain"/>
    <property type="match status" value="1"/>
</dbReference>
<evidence type="ECO:0000313" key="4">
    <source>
        <dbReference type="Proteomes" id="UP000046395"/>
    </source>
</evidence>
<dbReference type="Pfam" id="PF14598">
    <property type="entry name" value="PAS_11"/>
    <property type="match status" value="1"/>
</dbReference>
<dbReference type="SMART" id="SM00091">
    <property type="entry name" value="PAS"/>
    <property type="match status" value="2"/>
</dbReference>
<dbReference type="PANTHER" id="PTHR23042">
    <property type="entry name" value="CIRCADIAN PROTEIN CLOCK/ARNT/BMAL/PAS"/>
    <property type="match status" value="1"/>
</dbReference>
<organism evidence="4 5">
    <name type="scientific">Trichuris muris</name>
    <name type="common">Mouse whipworm</name>
    <dbReference type="NCBI Taxonomy" id="70415"/>
    <lineage>
        <taxon>Eukaryota</taxon>
        <taxon>Metazoa</taxon>
        <taxon>Ecdysozoa</taxon>
        <taxon>Nematoda</taxon>
        <taxon>Enoplea</taxon>
        <taxon>Dorylaimia</taxon>
        <taxon>Trichinellida</taxon>
        <taxon>Trichuridae</taxon>
        <taxon>Trichuris</taxon>
    </lineage>
</organism>
<evidence type="ECO:0000259" key="2">
    <source>
        <dbReference type="PROSITE" id="PS50112"/>
    </source>
</evidence>
<dbReference type="WBParaSite" id="TMUE_2000006212.1">
    <property type="protein sequence ID" value="TMUE_2000006212.1"/>
    <property type="gene ID" value="WBGene00295202"/>
</dbReference>
<reference evidence="5" key="1">
    <citation type="submission" date="2019-12" db="UniProtKB">
        <authorList>
            <consortium name="WormBaseParasite"/>
        </authorList>
    </citation>
    <scope>IDENTIFICATION</scope>
</reference>
<dbReference type="CDD" id="cd00130">
    <property type="entry name" value="PAS"/>
    <property type="match status" value="1"/>
</dbReference>
<protein>
    <submittedName>
        <fullName evidence="5">PAS domain-containing protein</fullName>
    </submittedName>
</protein>
<dbReference type="SMART" id="SM00353">
    <property type="entry name" value="HLH"/>
    <property type="match status" value="1"/>
</dbReference>
<dbReference type="InterPro" id="IPR050933">
    <property type="entry name" value="Circadian_TF"/>
</dbReference>
<dbReference type="GO" id="GO:0046983">
    <property type="term" value="F:protein dimerization activity"/>
    <property type="evidence" value="ECO:0007669"/>
    <property type="project" value="InterPro"/>
</dbReference>
<dbReference type="Gene3D" id="1.10.287.810">
    <property type="entry name" value="Mitochondrial import inner membrane translocase subunit tim13 like domains"/>
    <property type="match status" value="1"/>
</dbReference>
<dbReference type="Gene3D" id="4.10.280.10">
    <property type="entry name" value="Helix-loop-helix DNA-binding domain"/>
    <property type="match status" value="1"/>
</dbReference>
<dbReference type="SUPFAM" id="SSF55785">
    <property type="entry name" value="PYP-like sensor domain (PAS domain)"/>
    <property type="match status" value="1"/>
</dbReference>
<dbReference type="AlphaFoldDB" id="A0A5S6QH84"/>
<dbReference type="Gene3D" id="3.30.450.20">
    <property type="entry name" value="PAS domain"/>
    <property type="match status" value="1"/>
</dbReference>
<dbReference type="InterPro" id="IPR000014">
    <property type="entry name" value="PAS"/>
</dbReference>
<dbReference type="InterPro" id="IPR004217">
    <property type="entry name" value="Tim10-like"/>
</dbReference>
<dbReference type="PROSITE" id="PS50112">
    <property type="entry name" value="PAS"/>
    <property type="match status" value="1"/>
</dbReference>